<sequence>MMLFLKLFLAHILADFFLQPATWVKEKEEKKLKSGKLYIHVLIHIAITALLLWNLRLWYVPLIIGISHFIIDALKLSFQNDTNKRRLFFLDQIAHILVIAVVYFAHSRSGFNINNVLTYHNILLVTCLLFLTIPASIIMKTIFLKWNILELTKNEDSLEDAGKYIGILERLLVFVFIIVGHWEAVGFLITAKSVFRFKDLKDSKERQLTEYMLIGTLISFGIAILTGVTYNLFV</sequence>
<gene>
    <name evidence="2" type="ORF">FUA24_02045</name>
</gene>
<feature type="transmembrane region" description="Helical" evidence="1">
    <location>
        <begin position="38"/>
        <end position="66"/>
    </location>
</feature>
<keyword evidence="1" id="KW-0472">Membrane</keyword>
<dbReference type="AlphaFoldDB" id="A0A5D0J9J0"/>
<evidence type="ECO:0000313" key="2">
    <source>
        <dbReference type="EMBL" id="TYA92236.1"/>
    </source>
</evidence>
<comment type="caution">
    <text evidence="2">The sequence shown here is derived from an EMBL/GenBank/DDBJ whole genome shotgun (WGS) entry which is preliminary data.</text>
</comment>
<feature type="transmembrane region" description="Helical" evidence="1">
    <location>
        <begin position="118"/>
        <end position="139"/>
    </location>
</feature>
<feature type="transmembrane region" description="Helical" evidence="1">
    <location>
        <begin position="211"/>
        <end position="233"/>
    </location>
</feature>
<dbReference type="InterPro" id="IPR021737">
    <property type="entry name" value="Phage_phiKZ_Orf197"/>
</dbReference>
<dbReference type="Pfam" id="PF11750">
    <property type="entry name" value="DUF3307"/>
    <property type="match status" value="1"/>
</dbReference>
<keyword evidence="3" id="KW-1185">Reference proteome</keyword>
<dbReference type="OrthoDB" id="8536716at2"/>
<organism evidence="2 3">
    <name type="scientific">Seonamhaeicola marinus</name>
    <dbReference type="NCBI Taxonomy" id="1912246"/>
    <lineage>
        <taxon>Bacteria</taxon>
        <taxon>Pseudomonadati</taxon>
        <taxon>Bacteroidota</taxon>
        <taxon>Flavobacteriia</taxon>
        <taxon>Flavobacteriales</taxon>
        <taxon>Flavobacteriaceae</taxon>
    </lineage>
</organism>
<evidence type="ECO:0000313" key="3">
    <source>
        <dbReference type="Proteomes" id="UP000323930"/>
    </source>
</evidence>
<name>A0A5D0J9J0_9FLAO</name>
<keyword evidence="1" id="KW-1133">Transmembrane helix</keyword>
<feature type="transmembrane region" description="Helical" evidence="1">
    <location>
        <begin position="171"/>
        <end position="191"/>
    </location>
</feature>
<proteinExistence type="predicted"/>
<keyword evidence="1" id="KW-0812">Transmembrane</keyword>
<dbReference type="Proteomes" id="UP000323930">
    <property type="component" value="Unassembled WGS sequence"/>
</dbReference>
<reference evidence="2 3" key="1">
    <citation type="submission" date="2019-08" db="EMBL/GenBank/DDBJ databases">
        <title>Seonamhaeicola sediminis sp. nov., isolated from marine sediment.</title>
        <authorList>
            <person name="Cao W.R."/>
        </authorList>
    </citation>
    <scope>NUCLEOTIDE SEQUENCE [LARGE SCALE GENOMIC DNA]</scope>
    <source>
        <strain evidence="2 3">B011</strain>
    </source>
</reference>
<dbReference type="RefSeq" id="WP_148539843.1">
    <property type="nucleotide sequence ID" value="NZ_VSDQ01000163.1"/>
</dbReference>
<protein>
    <submittedName>
        <fullName evidence="2">DUF3307 domain-containing protein</fullName>
    </submittedName>
</protein>
<feature type="transmembrane region" description="Helical" evidence="1">
    <location>
        <begin position="87"/>
        <end position="106"/>
    </location>
</feature>
<accession>A0A5D0J9J0</accession>
<evidence type="ECO:0000256" key="1">
    <source>
        <dbReference type="SAM" id="Phobius"/>
    </source>
</evidence>
<dbReference type="EMBL" id="VSDQ01000163">
    <property type="protein sequence ID" value="TYA92236.1"/>
    <property type="molecule type" value="Genomic_DNA"/>
</dbReference>